<sequence length="210" mass="24613">MDNLFDNLPKKIDGINLSLFLDFINNKNLLFLEATSTILYKFKEDIGENECVSSIHSLKNYISLDIIRDAYNNIMDYGLYDNAHSVTSEEIEIMTNQVIGKIQELSDYFEKFEPSTNRIILLGSMDYMRIAIRESNLGLKDTFDLLIFIKRYLSIIEEMSKEIISDDVLTYLDLGDLEELFDQFQEFVSQEHHILKKIDDDDFDESLCYY</sequence>
<dbReference type="EMBL" id="SUTE01000094">
    <property type="protein sequence ID" value="MBE6506219.1"/>
    <property type="molecule type" value="Genomic_DNA"/>
</dbReference>
<dbReference type="Proteomes" id="UP000762703">
    <property type="component" value="Unassembled WGS sequence"/>
</dbReference>
<organism evidence="1 2">
    <name type="scientific">Methanobrevibacter millerae</name>
    <dbReference type="NCBI Taxonomy" id="230361"/>
    <lineage>
        <taxon>Archaea</taxon>
        <taxon>Methanobacteriati</taxon>
        <taxon>Methanobacteriota</taxon>
        <taxon>Methanomada group</taxon>
        <taxon>Methanobacteria</taxon>
        <taxon>Methanobacteriales</taxon>
        <taxon>Methanobacteriaceae</taxon>
        <taxon>Methanobrevibacter</taxon>
    </lineage>
</organism>
<comment type="caution">
    <text evidence="1">The sequence shown here is derived from an EMBL/GenBank/DDBJ whole genome shotgun (WGS) entry which is preliminary data.</text>
</comment>
<dbReference type="AlphaFoldDB" id="A0A8T3VDM7"/>
<gene>
    <name evidence="1" type="ORF">E7Z73_10915</name>
</gene>
<reference evidence="1" key="1">
    <citation type="submission" date="2019-04" db="EMBL/GenBank/DDBJ databases">
        <title>Evolution of Biomass-Degrading Anaerobic Consortia Revealed by Metagenomics.</title>
        <authorList>
            <person name="Peng X."/>
        </authorList>
    </citation>
    <scope>NUCLEOTIDE SEQUENCE</scope>
    <source>
        <strain evidence="1">SIG12</strain>
    </source>
</reference>
<protein>
    <submittedName>
        <fullName evidence="1">Uncharacterized protein</fullName>
    </submittedName>
</protein>
<name>A0A8T3VDM7_9EURY</name>
<proteinExistence type="predicted"/>
<evidence type="ECO:0000313" key="2">
    <source>
        <dbReference type="Proteomes" id="UP000762703"/>
    </source>
</evidence>
<accession>A0A8T3VDM7</accession>
<evidence type="ECO:0000313" key="1">
    <source>
        <dbReference type="EMBL" id="MBE6506219.1"/>
    </source>
</evidence>